<evidence type="ECO:0000256" key="3">
    <source>
        <dbReference type="ARBA" id="ARBA00022737"/>
    </source>
</evidence>
<feature type="region of interest" description="Disordered" evidence="7">
    <location>
        <begin position="227"/>
        <end position="332"/>
    </location>
</feature>
<dbReference type="Pfam" id="PF00651">
    <property type="entry name" value="BTB"/>
    <property type="match status" value="1"/>
</dbReference>
<dbReference type="InterPro" id="IPR000210">
    <property type="entry name" value="BTB/POZ_dom"/>
</dbReference>
<keyword evidence="3" id="KW-0677">Repeat</keyword>
<evidence type="ECO:0000259" key="8">
    <source>
        <dbReference type="PROSITE" id="PS50097"/>
    </source>
</evidence>
<name>A0A146M114_LYGHE</name>
<feature type="region of interest" description="Disordered" evidence="7">
    <location>
        <begin position="1072"/>
        <end position="1166"/>
    </location>
</feature>
<gene>
    <name evidence="9" type="primary">Cp190_1</name>
    <name evidence="9" type="ORF">g.39617</name>
</gene>
<proteinExistence type="predicted"/>
<evidence type="ECO:0000256" key="7">
    <source>
        <dbReference type="SAM" id="MobiDB-lite"/>
    </source>
</evidence>
<dbReference type="SUPFAM" id="SSF54695">
    <property type="entry name" value="POZ domain"/>
    <property type="match status" value="1"/>
</dbReference>
<feature type="compositionally biased region" description="Low complexity" evidence="7">
    <location>
        <begin position="612"/>
        <end position="623"/>
    </location>
</feature>
<evidence type="ECO:0000256" key="2">
    <source>
        <dbReference type="ARBA" id="ARBA00022723"/>
    </source>
</evidence>
<evidence type="ECO:0000256" key="5">
    <source>
        <dbReference type="ARBA" id="ARBA00022833"/>
    </source>
</evidence>
<keyword evidence="6" id="KW-0539">Nucleus</keyword>
<dbReference type="InterPro" id="IPR013087">
    <property type="entry name" value="Znf_C2H2_type"/>
</dbReference>
<feature type="compositionally biased region" description="Acidic residues" evidence="7">
    <location>
        <begin position="1152"/>
        <end position="1164"/>
    </location>
</feature>
<dbReference type="GO" id="GO:0000981">
    <property type="term" value="F:DNA-binding transcription factor activity, RNA polymerase II-specific"/>
    <property type="evidence" value="ECO:0007669"/>
    <property type="project" value="TreeGrafter"/>
</dbReference>
<dbReference type="SMART" id="SM00225">
    <property type="entry name" value="BTB"/>
    <property type="match status" value="1"/>
</dbReference>
<dbReference type="Gene3D" id="3.30.710.10">
    <property type="entry name" value="Potassium Channel Kv1.1, Chain A"/>
    <property type="match status" value="1"/>
</dbReference>
<feature type="region of interest" description="Disordered" evidence="7">
    <location>
        <begin position="483"/>
        <end position="522"/>
    </location>
</feature>
<dbReference type="Gene3D" id="3.30.160.60">
    <property type="entry name" value="Classic Zinc Finger"/>
    <property type="match status" value="2"/>
</dbReference>
<feature type="region of interest" description="Disordered" evidence="7">
    <location>
        <begin position="1190"/>
        <end position="1219"/>
    </location>
</feature>
<feature type="compositionally biased region" description="Acidic residues" evidence="7">
    <location>
        <begin position="1190"/>
        <end position="1205"/>
    </location>
</feature>
<dbReference type="InterPro" id="IPR011333">
    <property type="entry name" value="SKP1/BTB/POZ_sf"/>
</dbReference>
<evidence type="ECO:0000256" key="1">
    <source>
        <dbReference type="ARBA" id="ARBA00004123"/>
    </source>
</evidence>
<organism evidence="9">
    <name type="scientific">Lygus hesperus</name>
    <name type="common">Western plant bug</name>
    <dbReference type="NCBI Taxonomy" id="30085"/>
    <lineage>
        <taxon>Eukaryota</taxon>
        <taxon>Metazoa</taxon>
        <taxon>Ecdysozoa</taxon>
        <taxon>Arthropoda</taxon>
        <taxon>Hexapoda</taxon>
        <taxon>Insecta</taxon>
        <taxon>Pterygota</taxon>
        <taxon>Neoptera</taxon>
        <taxon>Paraneoptera</taxon>
        <taxon>Hemiptera</taxon>
        <taxon>Heteroptera</taxon>
        <taxon>Panheteroptera</taxon>
        <taxon>Cimicomorpha</taxon>
        <taxon>Miridae</taxon>
        <taxon>Mirini</taxon>
        <taxon>Lygus</taxon>
    </lineage>
</organism>
<reference evidence="9" key="1">
    <citation type="journal article" date="2016" name="Gigascience">
        <title>De novo construction of an expanded transcriptome assembly for the western tarnished plant bug, Lygus hesperus.</title>
        <authorList>
            <person name="Tassone E.E."/>
            <person name="Geib S.M."/>
            <person name="Hall B."/>
            <person name="Fabrick J.A."/>
            <person name="Brent C.S."/>
            <person name="Hull J.J."/>
        </authorList>
    </citation>
    <scope>NUCLEOTIDE SEQUENCE</scope>
</reference>
<feature type="domain" description="BTB" evidence="8">
    <location>
        <begin position="35"/>
        <end position="98"/>
    </location>
</feature>
<keyword evidence="2" id="KW-0479">Metal-binding</keyword>
<keyword evidence="5" id="KW-0862">Zinc</keyword>
<feature type="compositionally biased region" description="Basic and acidic residues" evidence="7">
    <location>
        <begin position="1109"/>
        <end position="1151"/>
    </location>
</feature>
<dbReference type="GO" id="GO:0008270">
    <property type="term" value="F:zinc ion binding"/>
    <property type="evidence" value="ECO:0007669"/>
    <property type="project" value="UniProtKB-KW"/>
</dbReference>
<evidence type="ECO:0000313" key="9">
    <source>
        <dbReference type="EMBL" id="JAQ12935.1"/>
    </source>
</evidence>
<feature type="compositionally biased region" description="Polar residues" evidence="7">
    <location>
        <begin position="1073"/>
        <end position="1093"/>
    </location>
</feature>
<evidence type="ECO:0000256" key="4">
    <source>
        <dbReference type="ARBA" id="ARBA00022771"/>
    </source>
</evidence>
<feature type="region of interest" description="Disordered" evidence="7">
    <location>
        <begin position="604"/>
        <end position="623"/>
    </location>
</feature>
<evidence type="ECO:0000256" key="6">
    <source>
        <dbReference type="ARBA" id="ARBA00023242"/>
    </source>
</evidence>
<dbReference type="AlphaFoldDB" id="A0A146M114"/>
<dbReference type="GO" id="GO:0005634">
    <property type="term" value="C:nucleus"/>
    <property type="evidence" value="ECO:0007669"/>
    <property type="project" value="UniProtKB-SubCell"/>
</dbReference>
<dbReference type="SMART" id="SM00355">
    <property type="entry name" value="ZnF_C2H2"/>
    <property type="match status" value="5"/>
</dbReference>
<accession>A0A146M114</accession>
<dbReference type="PANTHER" id="PTHR24394">
    <property type="entry name" value="ZINC FINGER PROTEIN"/>
    <property type="match status" value="1"/>
</dbReference>
<comment type="subcellular location">
    <subcellularLocation>
        <location evidence="1">Nucleus</location>
    </subcellularLocation>
</comment>
<sequence length="1219" mass="134078">MAADSKQNIKTLRVDNWAVFFLQRLQLMFAKGDGCDLTLKFHTGQELKVHRLVLITCTTFFENMQKDGDVISMPEELPYSAVQPIINFLYSGKLEFKSELHTQLLNISKNLNIGILAKLLVTQKNDNGLGALPALKTEGGKKLPQRTFLATRIGPSGGGLGGRKLPIWRQRAFPLFRPDRNRVVKDEEPRPMRFEWPEGKEPTDSLLLTSPSFTPLSYKSEPVFTPVNPPLLSGSQFEESPPPLPQSSLKRRATPTTVIPDKLFKEEKRDRLPQADIKTEAPGDQGDFSDDDDGHFETIHNYDDSDDDRDQEGPKPPQDMNPPAVHPPPIMSQTSVQSFVSPARLRPAISQPTTPVQQGIGDHFVPMAESTPAVLPPPLVITSTPKPILKPNTEPPIAQSPAKKVRFSLGEDEEKLISKQLESQAEVLKQTAKELDTLSEITYESQAAEELPPTSSVTQSQVPPSTSAQNVVLPTLKESTSSASDVVSAQGSTIATPTSSVQAQQTTPSNTNKSVTMQTYSKNATRKIEKKVISPAESANHAKIIAEVLKKYPDLVKNNKNIRLKISAPGNTSITNTLTLDTKNSAGKAYVVVKSSVKTEKETPATFKGVTPPSSSKSLVSPASFQSTQSQVSSSGTGPWSCSPCGKDGAPLKFDSYYEFRRHFVEVHNEKFDSRTCEHCGYKTSKRNLYLYHLFTKHNVAPPKNINFPKCEQCGYIALSEGLLHKHAATHKSVKDWPCNRCEVVFKSYSSLQLHSTTCKGIESDVRISTTCPYCSATFRTSAVLSSHLKLCPANTSVIQRNDVTPGNPVSNIYEDTGPRPEQAVEMIEVPIMDADTLGGKGEHTYVQLPSGLILTDNPNVHLLPAGDGEELTAVGNNMGAPIGITMALPQDQHVILLDANSEFFIQGNDSVVVGRMNPNTEEYIVPEVLEDGMQQIYSTQGLPYSVTTSAGNMIACPVVPIQSSAQLDKHENSGSTVVRVQDHVDPSELDSMHIQHHVNVNASDIEYSNDMVQQSHPSNHQVDIYVEEQQPPPQRHDMTINKELMEVVAMEVRRTPIDHSSVVMTLPEPIQPQHSVLPSNQYHRSVSSSQAMPENRGELTELSVVSTQDHHSQDQHHLQDQHHSQDTEPGIGRDRVDESDSRLSEDRPEVPDGESIEIDDSGEGDEKIIQQAAKADSLVKDWGFDNEEESDAAVVIDDDSDSDEDGARMGPSRVTVEL</sequence>
<dbReference type="PROSITE" id="PS50097">
    <property type="entry name" value="BTB"/>
    <property type="match status" value="1"/>
</dbReference>
<keyword evidence="4" id="KW-0863">Zinc-finger</keyword>
<feature type="compositionally biased region" description="Basic and acidic residues" evidence="7">
    <location>
        <begin position="262"/>
        <end position="281"/>
    </location>
</feature>
<dbReference type="PANTHER" id="PTHR24394:SF29">
    <property type="entry name" value="MYONEURIN"/>
    <property type="match status" value="1"/>
</dbReference>
<dbReference type="EMBL" id="GDHC01005694">
    <property type="protein sequence ID" value="JAQ12935.1"/>
    <property type="molecule type" value="Transcribed_RNA"/>
</dbReference>
<feature type="region of interest" description="Disordered" evidence="7">
    <location>
        <begin position="445"/>
        <end position="467"/>
    </location>
</feature>
<protein>
    <submittedName>
        <fullName evidence="9">Centrosome-associated zinc finger protein CP190</fullName>
    </submittedName>
</protein>
<dbReference type="InterPro" id="IPR036236">
    <property type="entry name" value="Znf_C2H2_sf"/>
</dbReference>
<dbReference type="SUPFAM" id="SSF57667">
    <property type="entry name" value="beta-beta-alpha zinc fingers"/>
    <property type="match status" value="1"/>
</dbReference>
<feature type="compositionally biased region" description="Pro residues" evidence="7">
    <location>
        <begin position="314"/>
        <end position="330"/>
    </location>
</feature>
<feature type="compositionally biased region" description="Polar residues" evidence="7">
    <location>
        <begin position="453"/>
        <end position="467"/>
    </location>
</feature>